<dbReference type="PANTHER" id="PTHR34352">
    <property type="entry name" value="PROTEIN YHFA"/>
    <property type="match status" value="1"/>
</dbReference>
<dbReference type="InterPro" id="IPR003718">
    <property type="entry name" value="OsmC/Ohr_fam"/>
</dbReference>
<evidence type="ECO:0000313" key="1">
    <source>
        <dbReference type="EMBL" id="RFM23193.1"/>
    </source>
</evidence>
<organism evidence="1 2">
    <name type="scientific">Candidatus Thermochlorobacter aerophilus</name>
    <dbReference type="NCBI Taxonomy" id="1868324"/>
    <lineage>
        <taxon>Bacteria</taxon>
        <taxon>Pseudomonadati</taxon>
        <taxon>Chlorobiota</taxon>
        <taxon>Chlorobiia</taxon>
        <taxon>Chlorobiales</taxon>
        <taxon>Candidatus Thermochlorobacteriaceae</taxon>
        <taxon>Candidatus Thermochlorobacter</taxon>
    </lineage>
</organism>
<dbReference type="Gene3D" id="3.30.300.20">
    <property type="match status" value="1"/>
</dbReference>
<dbReference type="Proteomes" id="UP000266389">
    <property type="component" value="Unassembled WGS sequence"/>
</dbReference>
<dbReference type="PANTHER" id="PTHR34352:SF1">
    <property type="entry name" value="PROTEIN YHFA"/>
    <property type="match status" value="1"/>
</dbReference>
<dbReference type="InterPro" id="IPR036102">
    <property type="entry name" value="OsmC/Ohrsf"/>
</dbReference>
<name>A0A395LX70_9BACT</name>
<dbReference type="AlphaFoldDB" id="A0A395LX70"/>
<comment type="caution">
    <text evidence="1">The sequence shown here is derived from an EMBL/GenBank/DDBJ whole genome shotgun (WGS) entry which is preliminary data.</text>
</comment>
<reference evidence="1 2" key="1">
    <citation type="journal article" date="2011" name="ISME J.">
        <title>Community ecology of hot spring cyanobacterial mats: predominant populations and their functional potential.</title>
        <authorList>
            <person name="Klatt C.G."/>
            <person name="Wood J.M."/>
            <person name="Rusch D.B."/>
            <person name="Bateson M.M."/>
            <person name="Hamamura N."/>
            <person name="Heidelberg J.F."/>
            <person name="Grossman A.R."/>
            <person name="Bhaya D."/>
            <person name="Cohan F.M."/>
            <person name="Kuhl M."/>
            <person name="Bryant D.A."/>
            <person name="Ward D.M."/>
        </authorList>
    </citation>
    <scope>NUCLEOTIDE SEQUENCE [LARGE SCALE GENOMIC DNA]</scope>
    <source>
        <strain evidence="1">OS</strain>
    </source>
</reference>
<dbReference type="InterPro" id="IPR015946">
    <property type="entry name" value="KH_dom-like_a/b"/>
</dbReference>
<proteinExistence type="predicted"/>
<protein>
    <submittedName>
        <fullName evidence="1">OsmC family peroxiredoxin</fullName>
    </submittedName>
</protein>
<dbReference type="SUPFAM" id="SSF82784">
    <property type="entry name" value="OsmC-like"/>
    <property type="match status" value="1"/>
</dbReference>
<gene>
    <name evidence="1" type="ORF">D0433_11950</name>
</gene>
<accession>A0A395LX70</accession>
<dbReference type="EMBL" id="PHFL01000068">
    <property type="protein sequence ID" value="RFM23193.1"/>
    <property type="molecule type" value="Genomic_DNA"/>
</dbReference>
<sequence>MEIFLQSAAACSMIDVISILEKKRKHITDLKIFVESERADEHPKVFTKVKFRYELTSPDAELADLEHAVGLSMEKYCSVSATLKRSGCEVQYESVVKRPMPAQA</sequence>
<dbReference type="Pfam" id="PF02566">
    <property type="entry name" value="OsmC"/>
    <property type="match status" value="1"/>
</dbReference>
<evidence type="ECO:0000313" key="2">
    <source>
        <dbReference type="Proteomes" id="UP000266389"/>
    </source>
</evidence>